<dbReference type="InterPro" id="IPR029063">
    <property type="entry name" value="SAM-dependent_MTases_sf"/>
</dbReference>
<dbReference type="InterPro" id="IPR003356">
    <property type="entry name" value="DNA_methylase_A-5"/>
</dbReference>
<keyword evidence="4 11" id="KW-0808">Transferase</keyword>
<dbReference type="GO" id="GO:0009307">
    <property type="term" value="P:DNA restriction-modification system"/>
    <property type="evidence" value="ECO:0007669"/>
    <property type="project" value="UniProtKB-KW"/>
</dbReference>
<dbReference type="InterPro" id="IPR022749">
    <property type="entry name" value="D12N6_MeTrfase_N"/>
</dbReference>
<sequence length="878" mass="99037">MAVKKSELYSSLWASCDALRGGMDASQYKDYILTLLFVKYVSDKFTGEDYADIEIPEGGSFDDMVKLIGKKNIGEGINKVIAKLAEANNLRGVIDKVSFNDPDKLGKGEEMVKKLSKLIEIFRRPELDFSKNRAEGDDLIGDAYEYLMRKFATESGKSKGQFYTPAEVSRILAKVIGISNETRPEATIYDPACGSGSLLIRALNEAPIALSGYGQEKDTTTAGLAKMNAVLHDWATATIVSGNTFSDPQFFEDGSDETVLRRFDYIVANPPFSIKNWTDGLKEYGRFDGYGERPPEKNGDYAWLMHILKSLKRTGKAAVILPHGVLFRGNAEGEIRKTLIRTGFIKGIIGLPANLFYGTGIPACIIIIDKEDADERTGIFMIDASRDFVKDGNKNRLRERDIYKIVTTFNEQITTDPHYARFVPMSEITRKNDYNLNISRYIDSGITEDLQSIEAHLKGGIPAYDVDSLDRYWAIFPQLKHKLFSILRDGFYQLNVVKDDIRSIIHDDEEFSAYADKLDNAFMQWRESVDGELRNINAYLEAKELIVRLSERILTQFEGVELIDKYDVYQVLLAYWLEVMSDDVYVVIHDGYEAGRDLSYEYVVKTRKDGDETIIEVTDKVKSWDGKLIPKTIMTNAYFSEESKAIDAAEVIIADTQAQIDEMLESAEDGSTIAELMDDKGKVPAKALKAAIDDIRSKIQSEELSVLSVLLGALPMKKKELDAYLVKHPLCLSAKNDKGNVNASSIKARIAELRATTPVPEVYAEDYERLMSLQSLMIKNDEQSKLVKALKAALEEKLKEKYTALNVEEIKELLVNKKWYYSIYDGIDALYVAISHNITDRIVELAERYEDTLPALSTLVEDYEAKVKSHLERMGFAW</sequence>
<evidence type="ECO:0000256" key="7">
    <source>
        <dbReference type="ARBA" id="ARBA00047942"/>
    </source>
</evidence>
<dbReference type="EMBL" id="JACJKY010000014">
    <property type="protein sequence ID" value="MBM6921316.1"/>
    <property type="molecule type" value="Genomic_DNA"/>
</dbReference>
<feature type="domain" description="DNA methylase adenine-specific" evidence="9">
    <location>
        <begin position="137"/>
        <end position="444"/>
    </location>
</feature>
<dbReference type="GO" id="GO:0009007">
    <property type="term" value="F:site-specific DNA-methyltransferase (adenine-specific) activity"/>
    <property type="evidence" value="ECO:0007669"/>
    <property type="project" value="UniProtKB-EC"/>
</dbReference>
<comment type="similarity">
    <text evidence="1">Belongs to the N(4)/N(6)-methyltransferase family.</text>
</comment>
<reference evidence="11" key="1">
    <citation type="submission" date="2020-08" db="EMBL/GenBank/DDBJ databases">
        <authorList>
            <person name="Cejkova D."/>
            <person name="Kubasova T."/>
            <person name="Jahodarova E."/>
            <person name="Rychlik I."/>
        </authorList>
    </citation>
    <scope>NUCLEOTIDE SEQUENCE</scope>
    <source>
        <strain evidence="11">An559</strain>
    </source>
</reference>
<dbReference type="Gene3D" id="3.40.50.150">
    <property type="entry name" value="Vaccinia Virus protein VP39"/>
    <property type="match status" value="1"/>
</dbReference>
<protein>
    <recommendedName>
        <fullName evidence="2">site-specific DNA-methyltransferase (adenine-specific)</fullName>
        <ecNumber evidence="2">2.1.1.72</ecNumber>
    </recommendedName>
</protein>
<dbReference type="NCBIfam" id="TIGR00497">
    <property type="entry name" value="hsdM"/>
    <property type="match status" value="1"/>
</dbReference>
<dbReference type="Pfam" id="PF02384">
    <property type="entry name" value="N6_Mtase"/>
    <property type="match status" value="1"/>
</dbReference>
<dbReference type="GO" id="GO:0003677">
    <property type="term" value="F:DNA binding"/>
    <property type="evidence" value="ECO:0007669"/>
    <property type="project" value="InterPro"/>
</dbReference>
<dbReference type="Proteomes" id="UP000774750">
    <property type="component" value="Unassembled WGS sequence"/>
</dbReference>
<keyword evidence="12" id="KW-1185">Reference proteome</keyword>
<keyword evidence="3 11" id="KW-0489">Methyltransferase</keyword>
<dbReference type="PROSITE" id="PS00092">
    <property type="entry name" value="N6_MTASE"/>
    <property type="match status" value="1"/>
</dbReference>
<dbReference type="RefSeq" id="WP_204447123.1">
    <property type="nucleotide sequence ID" value="NZ_JACJKY010000014.1"/>
</dbReference>
<gene>
    <name evidence="11" type="ORF">H6A12_09125</name>
</gene>
<organism evidence="11 12">
    <name type="scientific">Merdimmobilis hominis</name>
    <dbReference type="NCBI Taxonomy" id="2897707"/>
    <lineage>
        <taxon>Bacteria</taxon>
        <taxon>Bacillati</taxon>
        <taxon>Bacillota</taxon>
        <taxon>Clostridia</taxon>
        <taxon>Eubacteriales</taxon>
        <taxon>Oscillospiraceae</taxon>
        <taxon>Merdimmobilis</taxon>
    </lineage>
</organism>
<dbReference type="InterPro" id="IPR038333">
    <property type="entry name" value="T1MK-like_N_sf"/>
</dbReference>
<dbReference type="PRINTS" id="PR00507">
    <property type="entry name" value="N12N6MTFRASE"/>
</dbReference>
<evidence type="ECO:0000256" key="1">
    <source>
        <dbReference type="ARBA" id="ARBA00006594"/>
    </source>
</evidence>
<dbReference type="AlphaFoldDB" id="A0A938X6X5"/>
<evidence type="ECO:0000256" key="4">
    <source>
        <dbReference type="ARBA" id="ARBA00022679"/>
    </source>
</evidence>
<evidence type="ECO:0000256" key="3">
    <source>
        <dbReference type="ARBA" id="ARBA00022603"/>
    </source>
</evidence>
<keyword evidence="8" id="KW-0175">Coiled coil</keyword>
<reference evidence="11" key="2">
    <citation type="journal article" date="2021" name="Sci. Rep.">
        <title>The distribution of antibiotic resistance genes in chicken gut microbiota commensals.</title>
        <authorList>
            <person name="Juricova H."/>
            <person name="Matiasovicova J."/>
            <person name="Kubasova T."/>
            <person name="Cejkova D."/>
            <person name="Rychlik I."/>
        </authorList>
    </citation>
    <scope>NUCLEOTIDE SEQUENCE</scope>
    <source>
        <strain evidence="11">An559</strain>
    </source>
</reference>
<evidence type="ECO:0000313" key="12">
    <source>
        <dbReference type="Proteomes" id="UP000774750"/>
    </source>
</evidence>
<comment type="catalytic activity">
    <reaction evidence="7">
        <text>a 2'-deoxyadenosine in DNA + S-adenosyl-L-methionine = an N(6)-methyl-2'-deoxyadenosine in DNA + S-adenosyl-L-homocysteine + H(+)</text>
        <dbReference type="Rhea" id="RHEA:15197"/>
        <dbReference type="Rhea" id="RHEA-COMP:12418"/>
        <dbReference type="Rhea" id="RHEA-COMP:12419"/>
        <dbReference type="ChEBI" id="CHEBI:15378"/>
        <dbReference type="ChEBI" id="CHEBI:57856"/>
        <dbReference type="ChEBI" id="CHEBI:59789"/>
        <dbReference type="ChEBI" id="CHEBI:90615"/>
        <dbReference type="ChEBI" id="CHEBI:90616"/>
        <dbReference type="EC" id="2.1.1.72"/>
    </reaction>
</comment>
<evidence type="ECO:0000313" key="11">
    <source>
        <dbReference type="EMBL" id="MBM6921316.1"/>
    </source>
</evidence>
<dbReference type="EC" id="2.1.1.72" evidence="2"/>
<evidence type="ECO:0000256" key="8">
    <source>
        <dbReference type="SAM" id="Coils"/>
    </source>
</evidence>
<feature type="domain" description="N6 adenine-specific DNA methyltransferase N-terminal" evidence="10">
    <location>
        <begin position="10"/>
        <end position="122"/>
    </location>
</feature>
<dbReference type="InterPro" id="IPR002052">
    <property type="entry name" value="DNA_methylase_N6_adenine_CS"/>
</dbReference>
<dbReference type="Gene3D" id="1.20.1260.30">
    <property type="match status" value="2"/>
</dbReference>
<dbReference type="PANTHER" id="PTHR42933:SF3">
    <property type="entry name" value="TYPE I RESTRICTION ENZYME MJAVIII METHYLASE SUBUNIT"/>
    <property type="match status" value="1"/>
</dbReference>
<accession>A0A938X6X5</accession>
<evidence type="ECO:0000256" key="5">
    <source>
        <dbReference type="ARBA" id="ARBA00022691"/>
    </source>
</evidence>
<name>A0A938X6X5_9FIRM</name>
<dbReference type="PANTHER" id="PTHR42933">
    <property type="entry name" value="SLR6095 PROTEIN"/>
    <property type="match status" value="1"/>
</dbReference>
<feature type="coiled-coil region" evidence="8">
    <location>
        <begin position="646"/>
        <end position="705"/>
    </location>
</feature>
<dbReference type="GO" id="GO:0008170">
    <property type="term" value="F:N-methyltransferase activity"/>
    <property type="evidence" value="ECO:0007669"/>
    <property type="project" value="InterPro"/>
</dbReference>
<dbReference type="Pfam" id="PF12161">
    <property type="entry name" value="HsdM_N"/>
    <property type="match status" value="1"/>
</dbReference>
<dbReference type="InterPro" id="IPR004546">
    <property type="entry name" value="Restrct_endonuc_T1M"/>
</dbReference>
<proteinExistence type="inferred from homology"/>
<dbReference type="GO" id="GO:0032259">
    <property type="term" value="P:methylation"/>
    <property type="evidence" value="ECO:0007669"/>
    <property type="project" value="UniProtKB-KW"/>
</dbReference>
<evidence type="ECO:0000256" key="2">
    <source>
        <dbReference type="ARBA" id="ARBA00011900"/>
    </source>
</evidence>
<comment type="caution">
    <text evidence="11">The sequence shown here is derived from an EMBL/GenBank/DDBJ whole genome shotgun (WGS) entry which is preliminary data.</text>
</comment>
<keyword evidence="5" id="KW-0949">S-adenosyl-L-methionine</keyword>
<evidence type="ECO:0000256" key="6">
    <source>
        <dbReference type="ARBA" id="ARBA00022747"/>
    </source>
</evidence>
<keyword evidence="6" id="KW-0680">Restriction system</keyword>
<evidence type="ECO:0000259" key="10">
    <source>
        <dbReference type="Pfam" id="PF12161"/>
    </source>
</evidence>
<evidence type="ECO:0000259" key="9">
    <source>
        <dbReference type="Pfam" id="PF02384"/>
    </source>
</evidence>
<dbReference type="SUPFAM" id="SSF53335">
    <property type="entry name" value="S-adenosyl-L-methionine-dependent methyltransferases"/>
    <property type="match status" value="1"/>
</dbReference>
<dbReference type="InterPro" id="IPR051537">
    <property type="entry name" value="DNA_Adenine_Mtase"/>
</dbReference>